<dbReference type="InterPro" id="IPR029063">
    <property type="entry name" value="SAM-dependent_MTases_sf"/>
</dbReference>
<evidence type="ECO:0000313" key="4">
    <source>
        <dbReference type="Proteomes" id="UP000829196"/>
    </source>
</evidence>
<dbReference type="Gene3D" id="1.10.1200.270">
    <property type="entry name" value="Methyltransferase, alpha-helical capping domain"/>
    <property type="match status" value="1"/>
</dbReference>
<dbReference type="GO" id="GO:0046872">
    <property type="term" value="F:metal ion binding"/>
    <property type="evidence" value="ECO:0007669"/>
    <property type="project" value="UniProtKB-KW"/>
</dbReference>
<comment type="caution">
    <text evidence="3">The sequence shown here is derived from an EMBL/GenBank/DDBJ whole genome shotgun (WGS) entry which is preliminary data.</text>
</comment>
<dbReference type="Proteomes" id="UP000829196">
    <property type="component" value="Unassembled WGS sequence"/>
</dbReference>
<dbReference type="InterPro" id="IPR005299">
    <property type="entry name" value="MeTrfase_7"/>
</dbReference>
<dbReference type="Gene3D" id="3.40.50.150">
    <property type="entry name" value="Vaccinia Virus protein VP39"/>
    <property type="match status" value="1"/>
</dbReference>
<evidence type="ECO:0000313" key="3">
    <source>
        <dbReference type="EMBL" id="KAI0501701.1"/>
    </source>
</evidence>
<accession>A0A8T3B031</accession>
<dbReference type="EMBL" id="JAGYWB010000012">
    <property type="protein sequence ID" value="KAI0501701.1"/>
    <property type="molecule type" value="Genomic_DNA"/>
</dbReference>
<protein>
    <submittedName>
        <fullName evidence="3">Uncharacterized protein</fullName>
    </submittedName>
</protein>
<dbReference type="GO" id="GO:0008168">
    <property type="term" value="F:methyltransferase activity"/>
    <property type="evidence" value="ECO:0007669"/>
    <property type="project" value="InterPro"/>
</dbReference>
<reference evidence="3" key="1">
    <citation type="journal article" date="2022" name="Front. Genet.">
        <title>Chromosome-Scale Assembly of the Dendrobium nobile Genome Provides Insights Into the Molecular Mechanism of the Biosynthesis of the Medicinal Active Ingredient of Dendrobium.</title>
        <authorList>
            <person name="Xu Q."/>
            <person name="Niu S.-C."/>
            <person name="Li K.-L."/>
            <person name="Zheng P.-J."/>
            <person name="Zhang X.-J."/>
            <person name="Jia Y."/>
            <person name="Liu Y."/>
            <person name="Niu Y.-X."/>
            <person name="Yu L.-H."/>
            <person name="Chen D.-F."/>
            <person name="Zhang G.-Q."/>
        </authorList>
    </citation>
    <scope>NUCLEOTIDE SEQUENCE</scope>
    <source>
        <tissue evidence="3">Leaf</tissue>
    </source>
</reference>
<dbReference type="OrthoDB" id="638608at2759"/>
<dbReference type="InterPro" id="IPR042086">
    <property type="entry name" value="MeTrfase_capping"/>
</dbReference>
<keyword evidence="2" id="KW-0460">Magnesium</keyword>
<dbReference type="SUPFAM" id="SSF53335">
    <property type="entry name" value="S-adenosyl-L-methionine-dependent methyltransferases"/>
    <property type="match status" value="1"/>
</dbReference>
<proteinExistence type="predicted"/>
<organism evidence="3 4">
    <name type="scientific">Dendrobium nobile</name>
    <name type="common">Orchid</name>
    <dbReference type="NCBI Taxonomy" id="94219"/>
    <lineage>
        <taxon>Eukaryota</taxon>
        <taxon>Viridiplantae</taxon>
        <taxon>Streptophyta</taxon>
        <taxon>Embryophyta</taxon>
        <taxon>Tracheophyta</taxon>
        <taxon>Spermatophyta</taxon>
        <taxon>Magnoliopsida</taxon>
        <taxon>Liliopsida</taxon>
        <taxon>Asparagales</taxon>
        <taxon>Orchidaceae</taxon>
        <taxon>Epidendroideae</taxon>
        <taxon>Malaxideae</taxon>
        <taxon>Dendrobiinae</taxon>
        <taxon>Dendrobium</taxon>
    </lineage>
</organism>
<gene>
    <name evidence="3" type="ORF">KFK09_016646</name>
</gene>
<keyword evidence="1" id="KW-0479">Metal-binding</keyword>
<dbReference type="AlphaFoldDB" id="A0A8T3B031"/>
<dbReference type="SMR" id="A0A8T3B031"/>
<sequence length="427" mass="48546">MCHVNSTVLGIEESRDAVPSCVPSMRRRSAFWLVSGPHCVSELSQAELLAMNFELVFQMLGGGGQTSYAKNSKLQEKAVVRIKPLVEESIKQICKTLPEKLVVTDLGCSSGPNTLLVLTQILNAVYEYCTQSSQLKPEIQYFLNDLPNNDFNNIFQLSVQYETRIREEKGDDYVPFYVVGLPGSFYKRLFPSKSVNFFYSSYSLHWLSQVPKGLEEEGYHLNEKEIYINKGSSTTVANLYLKQFKRDFSDFLKSRSKELIFGGRMILSFLGRADWQSIGGLLYTWGLIAEALKAMVLEGLVEEDKLNAFNLPFYSPSMEEVISVINMEGSFQLEQVQTFDSNWDPFDESNDTFVEDKRLSGKNVSNYIRSIVEPLITSHFGDEIIEDLFSRYAQNIARHMSAGKPKYLVFILFMKLKDEEQAICGGE</sequence>
<evidence type="ECO:0000256" key="2">
    <source>
        <dbReference type="ARBA" id="ARBA00022842"/>
    </source>
</evidence>
<name>A0A8T3B031_DENNO</name>
<evidence type="ECO:0000256" key="1">
    <source>
        <dbReference type="ARBA" id="ARBA00022723"/>
    </source>
</evidence>
<dbReference type="Pfam" id="PF03492">
    <property type="entry name" value="Methyltransf_7"/>
    <property type="match status" value="1"/>
</dbReference>
<keyword evidence="4" id="KW-1185">Reference proteome</keyword>
<dbReference type="PANTHER" id="PTHR31009">
    <property type="entry name" value="S-ADENOSYL-L-METHIONINE:CARBOXYL METHYLTRANSFERASE FAMILY PROTEIN"/>
    <property type="match status" value="1"/>
</dbReference>